<dbReference type="EMBL" id="JAALDL010000002">
    <property type="protein sequence ID" value="NGN97040.1"/>
    <property type="molecule type" value="Genomic_DNA"/>
</dbReference>
<proteinExistence type="predicted"/>
<evidence type="ECO:0000313" key="4">
    <source>
        <dbReference type="EMBL" id="NGN97040.1"/>
    </source>
</evidence>
<evidence type="ECO:0000256" key="2">
    <source>
        <dbReference type="ARBA" id="ARBA00022827"/>
    </source>
</evidence>
<dbReference type="InterPro" id="IPR016171">
    <property type="entry name" value="Vanillyl_alc_oxidase_C-sub2"/>
</dbReference>
<comment type="caution">
    <text evidence="4">The sequence shown here is derived from an EMBL/GenBank/DDBJ whole genome shotgun (WGS) entry which is preliminary data.</text>
</comment>
<dbReference type="InterPro" id="IPR016166">
    <property type="entry name" value="FAD-bd_PCMH"/>
</dbReference>
<dbReference type="Gene3D" id="3.30.43.10">
    <property type="entry name" value="Uridine Diphospho-n-acetylenolpyruvylglucosamine Reductase, domain 2"/>
    <property type="match status" value="1"/>
</dbReference>
<evidence type="ECO:0000259" key="3">
    <source>
        <dbReference type="PROSITE" id="PS51387"/>
    </source>
</evidence>
<dbReference type="Gene3D" id="3.40.462.10">
    <property type="entry name" value="FAD-linked oxidases, C-terminal domain"/>
    <property type="match status" value="1"/>
</dbReference>
<accession>A0A6M1RA47</accession>
<dbReference type="PANTHER" id="PTHR43762">
    <property type="entry name" value="L-GULONOLACTONE OXIDASE"/>
    <property type="match status" value="1"/>
</dbReference>
<dbReference type="SUPFAM" id="SSF55103">
    <property type="entry name" value="FAD-linked oxidases, C-terminal domain"/>
    <property type="match status" value="1"/>
</dbReference>
<dbReference type="PROSITE" id="PS51387">
    <property type="entry name" value="FAD_PCMH"/>
    <property type="match status" value="1"/>
</dbReference>
<protein>
    <submittedName>
        <fullName evidence="4">FAD-binding protein</fullName>
    </submittedName>
</protein>
<dbReference type="InterPro" id="IPR016164">
    <property type="entry name" value="FAD-linked_Oxase-like_C"/>
</dbReference>
<dbReference type="InterPro" id="IPR010031">
    <property type="entry name" value="FAD_lactone_oxidase-like"/>
</dbReference>
<dbReference type="Pfam" id="PF09129">
    <property type="entry name" value="Chol_subst-bind"/>
    <property type="match status" value="2"/>
</dbReference>
<keyword evidence="2" id="KW-0274">FAD</keyword>
<dbReference type="PANTHER" id="PTHR43762:SF1">
    <property type="entry name" value="D-ARABINONO-1,4-LACTONE OXIDASE"/>
    <property type="match status" value="1"/>
</dbReference>
<dbReference type="InterPro" id="IPR016170">
    <property type="entry name" value="Cytok_DH_C_sf"/>
</dbReference>
<sequence length="619" mass="68516">MSFNNERRRFLKNSQGLLFTSVAISSLPMPFLLSGCQSEFYYITYENWSQDIKVKSVMAASAKAKEDLERVAEWALENGYAVKAFGSMHNWSPLIISETEPKDKILLLDVSAFNHLEMVESHQDYGVVRAGSGVQAENLYAFIEAQAGGNPDIPGYAFSNTPAPGNLSLAGMLSIGGHGTKVSYNGSDENETLNGSISNNVLSVTALVWNGSKYALRTFTRDEEDGDLFLTALGATLIFEVTMLVLPNYNLRCQSFTDIHYAELFAATQEESTFSIANILDTAGRMEVIWFPYSQKPWLKVWSNEAAQPAGSRAVSGPYNYPFSDNIPLFVSDIIKGILVAKPFLVPAFGILQSVTTTLALKGGANRENLQNQVVGSATSRSLNSGETITQEEFDELLPYIEAVEETQPDATARSLFAQSYDIWGPAWKTLVYVRNTTLRVTANGYAVHLNRNDVQGFLHDFANVYLRIQAEYAARKQFPMAGPMEIRVTGTDRTEGLNIPGAKPPAFSATTSTNDAALDTVVWVDLLTFADMPGAGAFYQEVEEWLYQQLPAEQVRVEWSKGWGYNAQGAWQNDAFISNVLPTTFNTATRSYDETVSKLRSYDPHYLFASSFIRKLVP</sequence>
<dbReference type="Pfam" id="PF01565">
    <property type="entry name" value="FAD_binding_4"/>
    <property type="match status" value="1"/>
</dbReference>
<dbReference type="GO" id="GO:0080049">
    <property type="term" value="F:L-gulono-1,4-lactone dehydrogenase activity"/>
    <property type="evidence" value="ECO:0007669"/>
    <property type="project" value="TreeGrafter"/>
</dbReference>
<evidence type="ECO:0000313" key="5">
    <source>
        <dbReference type="Proteomes" id="UP000473008"/>
    </source>
</evidence>
<organism evidence="4 5">
    <name type="scientific">Grimontia sedimenti</name>
    <dbReference type="NCBI Taxonomy" id="2711294"/>
    <lineage>
        <taxon>Bacteria</taxon>
        <taxon>Pseudomonadati</taxon>
        <taxon>Pseudomonadota</taxon>
        <taxon>Gammaproteobacteria</taxon>
        <taxon>Vibrionales</taxon>
        <taxon>Vibrionaceae</taxon>
        <taxon>Grimontia</taxon>
    </lineage>
</organism>
<dbReference type="Proteomes" id="UP000473008">
    <property type="component" value="Unassembled WGS sequence"/>
</dbReference>
<dbReference type="Gene3D" id="1.10.45.10">
    <property type="entry name" value="Vanillyl-alcohol Oxidase, Chain A, domain 4"/>
    <property type="match status" value="1"/>
</dbReference>
<dbReference type="InterPro" id="IPR036318">
    <property type="entry name" value="FAD-bd_PCMH-like_sf"/>
</dbReference>
<feature type="domain" description="FAD-binding PCMH-type" evidence="3">
    <location>
        <begin position="52"/>
        <end position="248"/>
    </location>
</feature>
<dbReference type="SUPFAM" id="SSF56176">
    <property type="entry name" value="FAD-binding/transporter-associated domain-like"/>
    <property type="match status" value="1"/>
</dbReference>
<dbReference type="InterPro" id="IPR006094">
    <property type="entry name" value="Oxid_FAD_bind_N"/>
</dbReference>
<reference evidence="4 5" key="1">
    <citation type="submission" date="2020-02" db="EMBL/GenBank/DDBJ databases">
        <title>The draft genome of Grimontia sedimenta sp. nov., isolated from benthic sediments near coral reefs south of Kuwait.</title>
        <authorList>
            <person name="Mahmoud H.M."/>
            <person name="Jose L."/>
            <person name="Eapen S."/>
        </authorList>
    </citation>
    <scope>NUCLEOTIDE SEQUENCE [LARGE SCALE GENOMIC DNA]</scope>
    <source>
        <strain evidence="4 5">S25</strain>
    </source>
</reference>
<dbReference type="Gene3D" id="3.30.465.10">
    <property type="match status" value="1"/>
</dbReference>
<dbReference type="RefSeq" id="WP_165012052.1">
    <property type="nucleotide sequence ID" value="NZ_JAALDL010000002.1"/>
</dbReference>
<dbReference type="InterPro" id="IPR015213">
    <property type="entry name" value="Cholesterol_OX_subst-bd"/>
</dbReference>
<keyword evidence="1" id="KW-0285">Flavoprotein</keyword>
<dbReference type="InterPro" id="IPR016169">
    <property type="entry name" value="FAD-bd_PCMH_sub2"/>
</dbReference>
<evidence type="ECO:0000256" key="1">
    <source>
        <dbReference type="ARBA" id="ARBA00022630"/>
    </source>
</evidence>
<keyword evidence="5" id="KW-1185">Reference proteome</keyword>
<dbReference type="GO" id="GO:0071949">
    <property type="term" value="F:FAD binding"/>
    <property type="evidence" value="ECO:0007669"/>
    <property type="project" value="InterPro"/>
</dbReference>
<gene>
    <name evidence="4" type="ORF">G5S52_05045</name>
</gene>
<name>A0A6M1RA47_9GAMM</name>
<dbReference type="AlphaFoldDB" id="A0A6M1RA47"/>
<dbReference type="GO" id="GO:0016899">
    <property type="term" value="F:oxidoreductase activity, acting on the CH-OH group of donors, oxygen as acceptor"/>
    <property type="evidence" value="ECO:0007669"/>
    <property type="project" value="InterPro"/>
</dbReference>
<dbReference type="InterPro" id="IPR016167">
    <property type="entry name" value="FAD-bd_PCMH_sub1"/>
</dbReference>